<keyword evidence="1" id="KW-0677">Repeat</keyword>
<dbReference type="AlphaFoldDB" id="A0AAE0LJ37"/>
<evidence type="ECO:0000256" key="1">
    <source>
        <dbReference type="ARBA" id="ARBA00022737"/>
    </source>
</evidence>
<gene>
    <name evidence="4" type="ORF">CYMTET_5228</name>
</gene>
<dbReference type="SUPFAM" id="SSF47473">
    <property type="entry name" value="EF-hand"/>
    <property type="match status" value="1"/>
</dbReference>
<dbReference type="InterPro" id="IPR011992">
    <property type="entry name" value="EF-hand-dom_pair"/>
</dbReference>
<keyword evidence="2" id="KW-0106">Calcium</keyword>
<dbReference type="GO" id="GO:0016460">
    <property type="term" value="C:myosin II complex"/>
    <property type="evidence" value="ECO:0007669"/>
    <property type="project" value="TreeGrafter"/>
</dbReference>
<feature type="domain" description="EF-hand" evidence="3">
    <location>
        <begin position="126"/>
        <end position="161"/>
    </location>
</feature>
<dbReference type="PANTHER" id="PTHR23048:SF0">
    <property type="entry name" value="CALMODULIN LIKE 3"/>
    <property type="match status" value="1"/>
</dbReference>
<dbReference type="Pfam" id="PF00036">
    <property type="entry name" value="EF-hand_1"/>
    <property type="match status" value="1"/>
</dbReference>
<dbReference type="GO" id="GO:0005509">
    <property type="term" value="F:calcium ion binding"/>
    <property type="evidence" value="ECO:0007669"/>
    <property type="project" value="InterPro"/>
</dbReference>
<dbReference type="Pfam" id="PF13499">
    <property type="entry name" value="EF-hand_7"/>
    <property type="match status" value="1"/>
</dbReference>
<sequence>MSKLPQEEIEECRAAFNRFDRDGSGAIDVSELKATLSIMGQAVTDEDLFLMMSSIDDDGSGEIEFPEFLRIVENQKWLSGSKVDTIGVPEDETDTIEAFVALGGNADKTGTISSQKLSTIIKTDFELEIDIDQLIAETDTDNSGEIDYEELKVMLKSNQDALWSFDANFRTKKVFK</sequence>
<evidence type="ECO:0000259" key="3">
    <source>
        <dbReference type="PROSITE" id="PS50222"/>
    </source>
</evidence>
<evidence type="ECO:0000313" key="5">
    <source>
        <dbReference type="Proteomes" id="UP001190700"/>
    </source>
</evidence>
<dbReference type="PANTHER" id="PTHR23048">
    <property type="entry name" value="MYOSIN LIGHT CHAIN 1, 3"/>
    <property type="match status" value="1"/>
</dbReference>
<name>A0AAE0LJ37_9CHLO</name>
<dbReference type="PROSITE" id="PS50222">
    <property type="entry name" value="EF_HAND_2"/>
    <property type="match status" value="3"/>
</dbReference>
<evidence type="ECO:0000256" key="2">
    <source>
        <dbReference type="ARBA" id="ARBA00022837"/>
    </source>
</evidence>
<comment type="caution">
    <text evidence="4">The sequence shown here is derived from an EMBL/GenBank/DDBJ whole genome shotgun (WGS) entry which is preliminary data.</text>
</comment>
<dbReference type="InterPro" id="IPR002048">
    <property type="entry name" value="EF_hand_dom"/>
</dbReference>
<keyword evidence="5" id="KW-1185">Reference proteome</keyword>
<dbReference type="FunFam" id="1.10.238.10:FF:000003">
    <property type="entry name" value="Calmodulin A"/>
    <property type="match status" value="1"/>
</dbReference>
<dbReference type="InterPro" id="IPR018247">
    <property type="entry name" value="EF_Hand_1_Ca_BS"/>
</dbReference>
<organism evidence="4 5">
    <name type="scientific">Cymbomonas tetramitiformis</name>
    <dbReference type="NCBI Taxonomy" id="36881"/>
    <lineage>
        <taxon>Eukaryota</taxon>
        <taxon>Viridiplantae</taxon>
        <taxon>Chlorophyta</taxon>
        <taxon>Pyramimonadophyceae</taxon>
        <taxon>Pyramimonadales</taxon>
        <taxon>Pyramimonadaceae</taxon>
        <taxon>Cymbomonas</taxon>
    </lineage>
</organism>
<feature type="domain" description="EF-hand" evidence="3">
    <location>
        <begin position="43"/>
        <end position="78"/>
    </location>
</feature>
<evidence type="ECO:0000313" key="4">
    <source>
        <dbReference type="EMBL" id="KAK3287251.1"/>
    </source>
</evidence>
<proteinExistence type="predicted"/>
<accession>A0AAE0LJ37</accession>
<dbReference type="CDD" id="cd00051">
    <property type="entry name" value="EFh"/>
    <property type="match status" value="1"/>
</dbReference>
<dbReference type="InterPro" id="IPR050230">
    <property type="entry name" value="CALM/Myosin/TropC-like"/>
</dbReference>
<dbReference type="PROSITE" id="PS00018">
    <property type="entry name" value="EF_HAND_1"/>
    <property type="match status" value="3"/>
</dbReference>
<dbReference type="EMBL" id="LGRX02000939">
    <property type="protein sequence ID" value="KAK3287251.1"/>
    <property type="molecule type" value="Genomic_DNA"/>
</dbReference>
<dbReference type="SMART" id="SM00054">
    <property type="entry name" value="EFh"/>
    <property type="match status" value="3"/>
</dbReference>
<reference evidence="4 5" key="1">
    <citation type="journal article" date="2015" name="Genome Biol. Evol.">
        <title>Comparative Genomics of a Bacterivorous Green Alga Reveals Evolutionary Causalities and Consequences of Phago-Mixotrophic Mode of Nutrition.</title>
        <authorList>
            <person name="Burns J.A."/>
            <person name="Paasch A."/>
            <person name="Narechania A."/>
            <person name="Kim E."/>
        </authorList>
    </citation>
    <scope>NUCLEOTIDE SEQUENCE [LARGE SCALE GENOMIC DNA]</scope>
    <source>
        <strain evidence="4 5">PLY_AMNH</strain>
    </source>
</reference>
<protein>
    <recommendedName>
        <fullName evidence="3">EF-hand domain-containing protein</fullName>
    </recommendedName>
</protein>
<dbReference type="Gene3D" id="1.10.238.10">
    <property type="entry name" value="EF-hand"/>
    <property type="match status" value="2"/>
</dbReference>
<feature type="domain" description="EF-hand" evidence="3">
    <location>
        <begin position="7"/>
        <end position="42"/>
    </location>
</feature>
<dbReference type="Proteomes" id="UP001190700">
    <property type="component" value="Unassembled WGS sequence"/>
</dbReference>